<evidence type="ECO:0000313" key="5">
    <source>
        <dbReference type="EMBL" id="ACV22466.1"/>
    </source>
</evidence>
<proteinExistence type="predicted"/>
<dbReference type="Proteomes" id="UP000002026">
    <property type="component" value="Chromosome"/>
</dbReference>
<evidence type="ECO:0000256" key="3">
    <source>
        <dbReference type="SAM" id="MobiDB-lite"/>
    </source>
</evidence>
<reference evidence="5 6" key="1">
    <citation type="journal article" date="2009" name="Stand. Genomic Sci.">
        <title>Complete genome sequence of Slackia heliotrinireducens type strain (RHS 1).</title>
        <authorList>
            <person name="Pukall R."/>
            <person name="Lapidus A."/>
            <person name="Nolan M."/>
            <person name="Copeland A."/>
            <person name="Glavina Del Rio T."/>
            <person name="Lucas S."/>
            <person name="Chen F."/>
            <person name="Tice H."/>
            <person name="Cheng J.F."/>
            <person name="Chertkov O."/>
            <person name="Bruce D."/>
            <person name="Goodwin L."/>
            <person name="Kuske C."/>
            <person name="Brettin T."/>
            <person name="Detter J.C."/>
            <person name="Han C."/>
            <person name="Pitluck S."/>
            <person name="Pati A."/>
            <person name="Mavrommatis K."/>
            <person name="Ivanova N."/>
            <person name="Ovchinnikova G."/>
            <person name="Chen A."/>
            <person name="Palaniappan K."/>
            <person name="Schneider S."/>
            <person name="Rohde M."/>
            <person name="Chain P."/>
            <person name="D'haeseleer P."/>
            <person name="Goker M."/>
            <person name="Bristow J."/>
            <person name="Eisen J.A."/>
            <person name="Markowitz V."/>
            <person name="Kyrpides N.C."/>
            <person name="Klenk H.P."/>
            <person name="Hugenholtz P."/>
        </authorList>
    </citation>
    <scope>NUCLEOTIDE SEQUENCE [LARGE SCALE GENOMIC DNA]</scope>
    <source>
        <strain evidence="6">ATCC 29202 / DSM 20476 / NCTC 11029 / RHS 1</strain>
    </source>
</reference>
<evidence type="ECO:0000259" key="4">
    <source>
        <dbReference type="Pfam" id="PF21277"/>
    </source>
</evidence>
<dbReference type="Gene3D" id="2.10.270.10">
    <property type="entry name" value="Cholin Binding"/>
    <property type="match status" value="7"/>
</dbReference>
<keyword evidence="1" id="KW-0677">Repeat</keyword>
<dbReference type="Pfam" id="PF19127">
    <property type="entry name" value="Choline_bind_3"/>
    <property type="match status" value="4"/>
</dbReference>
<dbReference type="Pfam" id="PF21277">
    <property type="entry name" value="T6SS_VgrG3-like_C"/>
    <property type="match status" value="1"/>
</dbReference>
<dbReference type="Pfam" id="PF01473">
    <property type="entry name" value="Choline_bind_1"/>
    <property type="match status" value="1"/>
</dbReference>
<dbReference type="SUPFAM" id="SSF69360">
    <property type="entry name" value="Cell wall binding repeat"/>
    <property type="match status" value="3"/>
</dbReference>
<feature type="repeat" description="Cell wall-binding" evidence="2">
    <location>
        <begin position="428"/>
        <end position="447"/>
    </location>
</feature>
<name>C7N6D1_SLAHD</name>
<feature type="repeat" description="Cell wall-binding" evidence="2">
    <location>
        <begin position="448"/>
        <end position="471"/>
    </location>
</feature>
<feature type="compositionally biased region" description="Acidic residues" evidence="3">
    <location>
        <begin position="75"/>
        <end position="86"/>
    </location>
</feature>
<dbReference type="EMBL" id="CP001684">
    <property type="protein sequence ID" value="ACV22466.1"/>
    <property type="molecule type" value="Genomic_DNA"/>
</dbReference>
<protein>
    <submittedName>
        <fullName evidence="5">Glucan-binding domain-containing protein</fullName>
    </submittedName>
</protein>
<dbReference type="eggNOG" id="COG5263">
    <property type="taxonomic scope" value="Bacteria"/>
</dbReference>
<dbReference type="KEGG" id="shi:Shel_14460"/>
<evidence type="ECO:0000256" key="1">
    <source>
        <dbReference type="ARBA" id="ARBA00022737"/>
    </source>
</evidence>
<gene>
    <name evidence="5" type="ordered locus">Shel_14460</name>
</gene>
<dbReference type="PROSITE" id="PS51170">
    <property type="entry name" value="CW"/>
    <property type="match status" value="12"/>
</dbReference>
<feature type="repeat" description="Cell wall-binding" evidence="2">
    <location>
        <begin position="679"/>
        <end position="702"/>
    </location>
</feature>
<feature type="repeat" description="Cell wall-binding" evidence="2">
    <location>
        <begin position="631"/>
        <end position="654"/>
    </location>
</feature>
<dbReference type="InterPro" id="IPR049073">
    <property type="entry name" value="T6SS_VgrG3-like_C"/>
</dbReference>
<feature type="repeat" description="Cell wall-binding" evidence="2">
    <location>
        <begin position="408"/>
        <end position="427"/>
    </location>
</feature>
<feature type="repeat" description="Cell wall-binding" evidence="2">
    <location>
        <begin position="543"/>
        <end position="562"/>
    </location>
</feature>
<feature type="repeat" description="Cell wall-binding" evidence="2">
    <location>
        <begin position="563"/>
        <end position="586"/>
    </location>
</feature>
<feature type="repeat" description="Cell wall-binding" evidence="2">
    <location>
        <begin position="655"/>
        <end position="678"/>
    </location>
</feature>
<dbReference type="AlphaFoldDB" id="C7N6D1"/>
<evidence type="ECO:0000256" key="2">
    <source>
        <dbReference type="PROSITE-ProRule" id="PRU00591"/>
    </source>
</evidence>
<feature type="region of interest" description="Disordered" evidence="3">
    <location>
        <begin position="65"/>
        <end position="92"/>
    </location>
</feature>
<keyword evidence="6" id="KW-1185">Reference proteome</keyword>
<evidence type="ECO:0000313" key="6">
    <source>
        <dbReference type="Proteomes" id="UP000002026"/>
    </source>
</evidence>
<feature type="repeat" description="Cell wall-binding" evidence="2">
    <location>
        <begin position="472"/>
        <end position="492"/>
    </location>
</feature>
<feature type="region of interest" description="Disordered" evidence="3">
    <location>
        <begin position="30"/>
        <end position="52"/>
    </location>
</feature>
<feature type="domain" description="Type VI secretion system spike protein VgrG3-like C-terminal" evidence="4">
    <location>
        <begin position="195"/>
        <end position="338"/>
    </location>
</feature>
<feature type="repeat" description="Cell wall-binding" evidence="2">
    <location>
        <begin position="611"/>
        <end position="630"/>
    </location>
</feature>
<feature type="repeat" description="Cell wall-binding" evidence="2">
    <location>
        <begin position="493"/>
        <end position="517"/>
    </location>
</feature>
<dbReference type="InterPro" id="IPR018337">
    <property type="entry name" value="Cell_wall/Cho-bd_repeat"/>
</dbReference>
<dbReference type="STRING" id="471855.Shel_14460"/>
<sequence length="757" mass="85389">MTVALCTMGIVPEAFADETVDADANQALETTTEDADSAAVQDAENETQAAEQDEMVEELLAALDEEEAASQSVESADEQAEEDPYEVVDTSVPEPSGYDKMDFYAEASDEDGQVRTLAEPTVTPMYLSDEMKYFAKYESNQNYDQGLSYFDGYHAVGYYQFDNRYDLLEFLIACYNYNPKTYSMFKSYTTMTESKFKAWNAMYDGGLTSVGATLNASWHAAYKANPKEFAALQDGWAYKNYYIIAEAHMTSIGVPIKNRADCVKGLCWGMCNLFGSGGWRQFVGGYYYGNNPGAGLKKSMSDRQFVTVLCNYVVNNVAYFYPSQPQYHQGWQNRYRNELKDCENYLGTIEVVNGHIMLKEGGSYVKNAWGFADGYWYRFDANGYALTSCWWKSGSTWYRFDANGKMYANSWAKVNGSWYYFKSSGAMVTGWCKVNGSWYYMNASGRMLTGWQTITYNGVDQRFYFSASGKMLTGWQTIDDGAQFYFDSAGIMQKGWQKLDKGDVKGKWYYLDPDSGVMLTGFQKLLYKGATSTFYFDSTGAMATEWKKLSGVWYYFNSAGIMQTGLQKITSGSTSRYYYFNDAGKMLTGWRQIESNGVVKRYYFNANGAAAIGWKSLDGTWYYFNTEGVMQTGWQKVGSGTSAKWYFFDTEGKMLTGFQKIVYGGVEKTFYFNANGAMQTGWQKLALNGRTSWFRFASNGTMLTGWQTIAYNGKNEKFFFTPEGRMVTGVVTINDMKCTFDSNGVLKSQVAVAPKAA</sequence>
<feature type="repeat" description="Cell wall-binding" evidence="2">
    <location>
        <begin position="587"/>
        <end position="610"/>
    </location>
</feature>
<dbReference type="HOGENOM" id="CLU_367967_0_0_11"/>
<accession>C7N6D1</accession>
<organism evidence="5 6">
    <name type="scientific">Slackia heliotrinireducens (strain ATCC 29202 / DSM 20476 / NCTC 11029 / RHS 1)</name>
    <name type="common">Peptococcus heliotrinreducens</name>
    <dbReference type="NCBI Taxonomy" id="471855"/>
    <lineage>
        <taxon>Bacteria</taxon>
        <taxon>Bacillati</taxon>
        <taxon>Actinomycetota</taxon>
        <taxon>Coriobacteriia</taxon>
        <taxon>Eggerthellales</taxon>
        <taxon>Eggerthellaceae</taxon>
        <taxon>Slackia</taxon>
    </lineage>
</organism>